<organism evidence="12 13">
    <name type="scientific">Streptomyces millisiae</name>
    <dbReference type="NCBI Taxonomy" id="3075542"/>
    <lineage>
        <taxon>Bacteria</taxon>
        <taxon>Bacillati</taxon>
        <taxon>Actinomycetota</taxon>
        <taxon>Actinomycetes</taxon>
        <taxon>Kitasatosporales</taxon>
        <taxon>Streptomycetaceae</taxon>
        <taxon>Streptomyces</taxon>
    </lineage>
</organism>
<dbReference type="Pfam" id="PF00359">
    <property type="entry name" value="PTS_EIIA_2"/>
    <property type="match status" value="1"/>
</dbReference>
<evidence type="ECO:0000259" key="11">
    <source>
        <dbReference type="PROSITE" id="PS51094"/>
    </source>
</evidence>
<evidence type="ECO:0000256" key="4">
    <source>
        <dbReference type="ARBA" id="ARBA00022553"/>
    </source>
</evidence>
<dbReference type="PANTHER" id="PTHR36203:SF1">
    <property type="entry name" value="ASCORBATE-SPECIFIC PTS SYSTEM EIIA COMPONENT"/>
    <property type="match status" value="1"/>
</dbReference>
<keyword evidence="6" id="KW-0598">Phosphotransferase system</keyword>
<keyword evidence="5" id="KW-0808">Transferase</keyword>
<dbReference type="Proteomes" id="UP001183420">
    <property type="component" value="Unassembled WGS sequence"/>
</dbReference>
<name>A0ABU2LZM0_9ACTN</name>
<reference evidence="13" key="1">
    <citation type="submission" date="2023-07" db="EMBL/GenBank/DDBJ databases">
        <title>30 novel species of actinomycetes from the DSMZ collection.</title>
        <authorList>
            <person name="Nouioui I."/>
        </authorList>
    </citation>
    <scope>NUCLEOTIDE SEQUENCE [LARGE SCALE GENOMIC DNA]</scope>
    <source>
        <strain evidence="13">DSM 44918</strain>
    </source>
</reference>
<evidence type="ECO:0000256" key="1">
    <source>
        <dbReference type="ARBA" id="ARBA00004496"/>
    </source>
</evidence>
<evidence type="ECO:0000256" key="8">
    <source>
        <dbReference type="ARBA" id="ARBA00037387"/>
    </source>
</evidence>
<feature type="domain" description="PTS EIIA type-2" evidence="11">
    <location>
        <begin position="8"/>
        <end position="151"/>
    </location>
</feature>
<comment type="subcellular location">
    <subcellularLocation>
        <location evidence="1">Cytoplasm</location>
    </subcellularLocation>
</comment>
<sequence>MTSTKLSDLLAEEKIRFSADRLGWREAVTQVAAPLLEAGDITPDYVAAMIESIEAGGTYIDLGFGIALAHARPERGAVRTAISMLRLEEPAPLLDQPEHAVDLYFCFAAVDAHAHTLAMASLARMLSDTETREALRAARSAADVTKLISEFEETR</sequence>
<dbReference type="RefSeq" id="WP_311604023.1">
    <property type="nucleotide sequence ID" value="NZ_JAVREM010000083.1"/>
</dbReference>
<keyword evidence="12" id="KW-0762">Sugar transport</keyword>
<dbReference type="Gene3D" id="3.40.930.10">
    <property type="entry name" value="Mannitol-specific EII, Chain A"/>
    <property type="match status" value="1"/>
</dbReference>
<accession>A0ABU2LZM0</accession>
<dbReference type="InterPro" id="IPR016152">
    <property type="entry name" value="PTrfase/Anion_transptr"/>
</dbReference>
<proteinExistence type="predicted"/>
<evidence type="ECO:0000256" key="5">
    <source>
        <dbReference type="ARBA" id="ARBA00022679"/>
    </source>
</evidence>
<keyword evidence="4" id="KW-0597">Phosphoprotein</keyword>
<keyword evidence="7" id="KW-0418">Kinase</keyword>
<keyword evidence="13" id="KW-1185">Reference proteome</keyword>
<evidence type="ECO:0000256" key="10">
    <source>
        <dbReference type="ARBA" id="ARBA00042072"/>
    </source>
</evidence>
<dbReference type="SUPFAM" id="SSF55804">
    <property type="entry name" value="Phoshotransferase/anion transport protein"/>
    <property type="match status" value="1"/>
</dbReference>
<comment type="function">
    <text evidence="8">The phosphoenolpyruvate-dependent sugar phosphotransferase system (sugar PTS), a major carbohydrate active transport system, catalyzes the phosphorylation of incoming sugar substrates concomitantly with their translocation across the cell membrane. The enzyme II UlaABC PTS system is involved in ascorbate transport.</text>
</comment>
<dbReference type="EMBL" id="JAVREM010000083">
    <property type="protein sequence ID" value="MDT0323034.1"/>
    <property type="molecule type" value="Genomic_DNA"/>
</dbReference>
<dbReference type="PANTHER" id="PTHR36203">
    <property type="entry name" value="ASCORBATE-SPECIFIC PTS SYSTEM EIIA COMPONENT"/>
    <property type="match status" value="1"/>
</dbReference>
<comment type="caution">
    <text evidence="12">The sequence shown here is derived from an EMBL/GenBank/DDBJ whole genome shotgun (WGS) entry which is preliminary data.</text>
</comment>
<evidence type="ECO:0000313" key="13">
    <source>
        <dbReference type="Proteomes" id="UP001183420"/>
    </source>
</evidence>
<evidence type="ECO:0000256" key="3">
    <source>
        <dbReference type="ARBA" id="ARBA00022490"/>
    </source>
</evidence>
<evidence type="ECO:0000256" key="7">
    <source>
        <dbReference type="ARBA" id="ARBA00022777"/>
    </source>
</evidence>
<evidence type="ECO:0000256" key="9">
    <source>
        <dbReference type="ARBA" id="ARBA00041175"/>
    </source>
</evidence>
<evidence type="ECO:0000256" key="6">
    <source>
        <dbReference type="ARBA" id="ARBA00022683"/>
    </source>
</evidence>
<dbReference type="InterPro" id="IPR002178">
    <property type="entry name" value="PTS_EIIA_type-2_dom"/>
</dbReference>
<dbReference type="InterPro" id="IPR051351">
    <property type="entry name" value="Ascorbate-PTS_EIIA_comp"/>
</dbReference>
<dbReference type="PROSITE" id="PS51094">
    <property type="entry name" value="PTS_EIIA_TYPE_2"/>
    <property type="match status" value="1"/>
</dbReference>
<keyword evidence="3" id="KW-0963">Cytoplasm</keyword>
<evidence type="ECO:0000256" key="2">
    <source>
        <dbReference type="ARBA" id="ARBA00022448"/>
    </source>
</evidence>
<evidence type="ECO:0000313" key="12">
    <source>
        <dbReference type="EMBL" id="MDT0323034.1"/>
    </source>
</evidence>
<keyword evidence="2" id="KW-0813">Transport</keyword>
<protein>
    <recommendedName>
        <fullName evidence="9">Ascorbate-specific PTS system EIIA component</fullName>
    </recommendedName>
    <alternativeName>
        <fullName evidence="10">Ascorbate-specific phosphotransferase enzyme IIA component</fullName>
    </alternativeName>
</protein>
<dbReference type="CDD" id="cd00211">
    <property type="entry name" value="PTS_IIA_fru"/>
    <property type="match status" value="1"/>
</dbReference>
<gene>
    <name evidence="12" type="ORF">RNC47_32455</name>
</gene>